<comment type="caution">
    <text evidence="3">The sequence shown here is derived from an EMBL/GenBank/DDBJ whole genome shotgun (WGS) entry which is preliminary data.</text>
</comment>
<evidence type="ECO:0000259" key="2">
    <source>
        <dbReference type="Pfam" id="PF22725"/>
    </source>
</evidence>
<dbReference type="Pfam" id="PF22725">
    <property type="entry name" value="GFO_IDH_MocA_C3"/>
    <property type="match status" value="1"/>
</dbReference>
<dbReference type="PANTHER" id="PTHR43377">
    <property type="entry name" value="BILIVERDIN REDUCTASE A"/>
    <property type="match status" value="1"/>
</dbReference>
<organism evidence="3 4">
    <name type="scientific">Candidatus Avelusimicrobium gallicola</name>
    <dbReference type="NCBI Taxonomy" id="2562704"/>
    <lineage>
        <taxon>Bacteria</taxon>
        <taxon>Pseudomonadati</taxon>
        <taxon>Elusimicrobiota</taxon>
        <taxon>Elusimicrobia</taxon>
        <taxon>Elusimicrobiales</taxon>
        <taxon>Elusimicrobiaceae</taxon>
        <taxon>Candidatus Avelusimicrobium</taxon>
    </lineage>
</organism>
<feature type="domain" description="Gfo/Idh/MocA-like oxidoreductase N-terminal" evidence="1">
    <location>
        <begin position="10"/>
        <end position="126"/>
    </location>
</feature>
<dbReference type="Proteomes" id="UP000196368">
    <property type="component" value="Unassembled WGS sequence"/>
</dbReference>
<evidence type="ECO:0000259" key="1">
    <source>
        <dbReference type="Pfam" id="PF01408"/>
    </source>
</evidence>
<dbReference type="InterPro" id="IPR000683">
    <property type="entry name" value="Gfo/Idh/MocA-like_OxRdtase_N"/>
</dbReference>
<dbReference type="InterPro" id="IPR036291">
    <property type="entry name" value="NAD(P)-bd_dom_sf"/>
</dbReference>
<accession>A0A1Y4DEY4</accession>
<evidence type="ECO:0000313" key="4">
    <source>
        <dbReference type="Proteomes" id="UP000196368"/>
    </source>
</evidence>
<dbReference type="GO" id="GO:0000166">
    <property type="term" value="F:nucleotide binding"/>
    <property type="evidence" value="ECO:0007669"/>
    <property type="project" value="InterPro"/>
</dbReference>
<protein>
    <submittedName>
        <fullName evidence="3">Uncharacterized protein</fullName>
    </submittedName>
</protein>
<sequence length="357" mass="39534">MIFMAQDKPLKFGVIGAGKIGTFHTRTLANMKGVSLVGVCDPDLMRAQKLAWEHNCTPYSKPEELVGQVDAVIVAAPTQLHHQIGMYCLEHGVHTLVEKPIAVTMQEARDLIQCAKRQGLVLQVGHVERFNPAVVEAVKYIEDPRFITITRQGPYDGRMANISVVLDLMIHDLDLLYTIVPSEVVSIDAVGLSVFSPHEDIANVRLHFANGAVADVTASRASFERARFMHLFQPSGYVSVDFMNARVKTYRKEKPVIENMNDLTVTYPKVEKQLPITAEILHFIDCIKTAKTPAPSGEKGMKALDLALQICEKMNRFDIPKTGHLHTPRPLQAISTVARAAQAVLDETLGHLKGDDK</sequence>
<dbReference type="Gene3D" id="3.40.50.720">
    <property type="entry name" value="NAD(P)-binding Rossmann-like Domain"/>
    <property type="match status" value="1"/>
</dbReference>
<dbReference type="EMBL" id="NFJD01000004">
    <property type="protein sequence ID" value="OUO56279.1"/>
    <property type="molecule type" value="Genomic_DNA"/>
</dbReference>
<keyword evidence="4" id="KW-1185">Reference proteome</keyword>
<dbReference type="InterPro" id="IPR055170">
    <property type="entry name" value="GFO_IDH_MocA-like_dom"/>
</dbReference>
<dbReference type="AlphaFoldDB" id="A0A1Y4DEY4"/>
<dbReference type="Pfam" id="PF01408">
    <property type="entry name" value="GFO_IDH_MocA"/>
    <property type="match status" value="1"/>
</dbReference>
<gene>
    <name evidence="3" type="ORF">B5F75_06590</name>
</gene>
<dbReference type="SUPFAM" id="SSF55347">
    <property type="entry name" value="Glyceraldehyde-3-phosphate dehydrogenase-like, C-terminal domain"/>
    <property type="match status" value="1"/>
</dbReference>
<dbReference type="InterPro" id="IPR051450">
    <property type="entry name" value="Gfo/Idh/MocA_Oxidoreductases"/>
</dbReference>
<proteinExistence type="predicted"/>
<reference evidence="4" key="1">
    <citation type="submission" date="2017-04" db="EMBL/GenBank/DDBJ databases">
        <title>Function of individual gut microbiota members based on whole genome sequencing of pure cultures obtained from chicken caecum.</title>
        <authorList>
            <person name="Medvecky M."/>
            <person name="Cejkova D."/>
            <person name="Polansky O."/>
            <person name="Karasova D."/>
            <person name="Kubasova T."/>
            <person name="Cizek A."/>
            <person name="Rychlik I."/>
        </authorList>
    </citation>
    <scope>NUCLEOTIDE SEQUENCE [LARGE SCALE GENOMIC DNA]</scope>
    <source>
        <strain evidence="4">An273</strain>
    </source>
</reference>
<name>A0A1Y4DEY4_9BACT</name>
<dbReference type="Gene3D" id="3.30.360.10">
    <property type="entry name" value="Dihydrodipicolinate Reductase, domain 2"/>
    <property type="match status" value="1"/>
</dbReference>
<feature type="domain" description="GFO/IDH/MocA-like oxidoreductase" evidence="2">
    <location>
        <begin position="164"/>
        <end position="224"/>
    </location>
</feature>
<dbReference type="PANTHER" id="PTHR43377:SF1">
    <property type="entry name" value="BILIVERDIN REDUCTASE A"/>
    <property type="match status" value="1"/>
</dbReference>
<evidence type="ECO:0000313" key="3">
    <source>
        <dbReference type="EMBL" id="OUO56279.1"/>
    </source>
</evidence>
<dbReference type="SUPFAM" id="SSF51735">
    <property type="entry name" value="NAD(P)-binding Rossmann-fold domains"/>
    <property type="match status" value="1"/>
</dbReference>